<reference evidence="5 6" key="1">
    <citation type="submission" date="2016-10" db="EMBL/GenBank/DDBJ databases">
        <authorList>
            <person name="de Groot N.N."/>
        </authorList>
    </citation>
    <scope>NUCLEOTIDE SEQUENCE [LARGE SCALE GENOMIC DNA]</scope>
    <source>
        <strain evidence="5 6">DSM 43067</strain>
    </source>
</reference>
<organism evidence="5 6">
    <name type="scientific">Actinomadura madurae</name>
    <dbReference type="NCBI Taxonomy" id="1993"/>
    <lineage>
        <taxon>Bacteria</taxon>
        <taxon>Bacillati</taxon>
        <taxon>Actinomycetota</taxon>
        <taxon>Actinomycetes</taxon>
        <taxon>Streptosporangiales</taxon>
        <taxon>Thermomonosporaceae</taxon>
        <taxon>Actinomadura</taxon>
    </lineage>
</organism>
<evidence type="ECO:0000259" key="3">
    <source>
        <dbReference type="Pfam" id="PF00501"/>
    </source>
</evidence>
<sequence>MFRLQTTESRRLLSLARAAPGRPMLSVEEPSGAWIHYTAGELAARVAATARFALDAGWGPGRHIVVALPNGEGLVRAVLASWMLGCSPLILPPESTDLERKTLGADLGAAFTDAFPLGERELAAALEHAPPREPSAAPEPDVTWHLPTGGTTGLPRLYPVVPGPGRALGGVREIMRAAAWHRDAVQLSVGPLSHAAPALTCMAGITGGAHVVLPRRLHPASLRSAVERFRPTWCQLTPHQMALLDANETLWDALCASLTGVLHTSAPCPEEVKRRWISRLGGERVFETYSSTQVTGSTFCDGVEWLARPGTVGRPFRHNEVLIADADGEPLPPGETGEVFMRSTWTRTFGKEGFGLLRGRGDGFFSIGDTGRTDADGYLYLTGRLDDVVVVGGANVNTREVERALATHPGIAEALVVRRPDRLLGDVLHTLIVPSDPADPPGTDAVREHCRGLISPHKIPMTAEIVDALPRSHAGKVERFLRPD</sequence>
<dbReference type="GO" id="GO:0006631">
    <property type="term" value="P:fatty acid metabolic process"/>
    <property type="evidence" value="ECO:0007669"/>
    <property type="project" value="TreeGrafter"/>
</dbReference>
<evidence type="ECO:0000313" key="5">
    <source>
        <dbReference type="EMBL" id="SFP83137.1"/>
    </source>
</evidence>
<dbReference type="SUPFAM" id="SSF56801">
    <property type="entry name" value="Acetyl-CoA synthetase-like"/>
    <property type="match status" value="1"/>
</dbReference>
<evidence type="ECO:0000256" key="2">
    <source>
        <dbReference type="ARBA" id="ARBA00022598"/>
    </source>
</evidence>
<name>A0A1I5TKH9_9ACTN</name>
<dbReference type="AlphaFoldDB" id="A0A1I5TKH9"/>
<dbReference type="InParanoid" id="A0A1I5TKH9"/>
<dbReference type="InterPro" id="IPR042099">
    <property type="entry name" value="ANL_N_sf"/>
</dbReference>
<protein>
    <submittedName>
        <fullName evidence="5">Bile acid-coenzyme A ligase</fullName>
    </submittedName>
</protein>
<dbReference type="Gene3D" id="3.40.50.12780">
    <property type="entry name" value="N-terminal domain of ligase-like"/>
    <property type="match status" value="1"/>
</dbReference>
<dbReference type="Gene3D" id="3.30.300.30">
    <property type="match status" value="1"/>
</dbReference>
<dbReference type="Pfam" id="PF00501">
    <property type="entry name" value="AMP-binding"/>
    <property type="match status" value="1"/>
</dbReference>
<comment type="similarity">
    <text evidence="1">Belongs to the ATP-dependent AMP-binding enzyme family.</text>
</comment>
<keyword evidence="2 5" id="KW-0436">Ligase</keyword>
<dbReference type="STRING" id="1993.SAMN04489713_11817"/>
<dbReference type="GO" id="GO:0031956">
    <property type="term" value="F:medium-chain fatty acid-CoA ligase activity"/>
    <property type="evidence" value="ECO:0007669"/>
    <property type="project" value="TreeGrafter"/>
</dbReference>
<evidence type="ECO:0000313" key="6">
    <source>
        <dbReference type="Proteomes" id="UP000183413"/>
    </source>
</evidence>
<evidence type="ECO:0000256" key="1">
    <source>
        <dbReference type="ARBA" id="ARBA00006432"/>
    </source>
</evidence>
<feature type="domain" description="AMP-dependent synthetase/ligase" evidence="3">
    <location>
        <begin position="130"/>
        <end position="344"/>
    </location>
</feature>
<dbReference type="InterPro" id="IPR000873">
    <property type="entry name" value="AMP-dep_synth/lig_dom"/>
</dbReference>
<evidence type="ECO:0000259" key="4">
    <source>
        <dbReference type="Pfam" id="PF13193"/>
    </source>
</evidence>
<accession>A0A1I5TKH9</accession>
<feature type="domain" description="AMP-binding enzyme C-terminal" evidence="4">
    <location>
        <begin position="400"/>
        <end position="476"/>
    </location>
</feature>
<dbReference type="InterPro" id="IPR045851">
    <property type="entry name" value="AMP-bd_C_sf"/>
</dbReference>
<dbReference type="Proteomes" id="UP000183413">
    <property type="component" value="Unassembled WGS sequence"/>
</dbReference>
<gene>
    <name evidence="5" type="ORF">SAMN04489713_11817</name>
</gene>
<dbReference type="eggNOG" id="COG0318">
    <property type="taxonomic scope" value="Bacteria"/>
</dbReference>
<dbReference type="PANTHER" id="PTHR43201">
    <property type="entry name" value="ACYL-COA SYNTHETASE"/>
    <property type="match status" value="1"/>
</dbReference>
<dbReference type="InterPro" id="IPR025110">
    <property type="entry name" value="AMP-bd_C"/>
</dbReference>
<dbReference type="EMBL" id="FOVH01000018">
    <property type="protein sequence ID" value="SFP83137.1"/>
    <property type="molecule type" value="Genomic_DNA"/>
</dbReference>
<keyword evidence="6" id="KW-1185">Reference proteome</keyword>
<dbReference type="PANTHER" id="PTHR43201:SF5">
    <property type="entry name" value="MEDIUM-CHAIN ACYL-COA LIGASE ACSF2, MITOCHONDRIAL"/>
    <property type="match status" value="1"/>
</dbReference>
<dbReference type="Pfam" id="PF13193">
    <property type="entry name" value="AMP-binding_C"/>
    <property type="match status" value="1"/>
</dbReference>
<proteinExistence type="inferred from homology"/>